<evidence type="ECO:0000313" key="3">
    <source>
        <dbReference type="EMBL" id="MFC4718691.1"/>
    </source>
</evidence>
<reference evidence="4" key="1">
    <citation type="journal article" date="2019" name="Int. J. Syst. Evol. Microbiol.">
        <title>The Global Catalogue of Microorganisms (GCM) 10K type strain sequencing project: providing services to taxonomists for standard genome sequencing and annotation.</title>
        <authorList>
            <consortium name="The Broad Institute Genomics Platform"/>
            <consortium name="The Broad Institute Genome Sequencing Center for Infectious Disease"/>
            <person name="Wu L."/>
            <person name="Ma J."/>
        </authorList>
    </citation>
    <scope>NUCLEOTIDE SEQUENCE [LARGE SCALE GENOMIC DNA]</scope>
    <source>
        <strain evidence="4">CGMCC 1.19032</strain>
    </source>
</reference>
<dbReference type="InterPro" id="IPR039446">
    <property type="entry name" value="DauR-like"/>
</dbReference>
<feature type="domain" description="Transcriptional regulator DauR-like HTH" evidence="2">
    <location>
        <begin position="171"/>
        <end position="216"/>
    </location>
</feature>
<name>A0ABV9MU58_9ENTE</name>
<dbReference type="Proteomes" id="UP001595969">
    <property type="component" value="Unassembled WGS sequence"/>
</dbReference>
<dbReference type="EMBL" id="JBHSGS010000015">
    <property type="protein sequence ID" value="MFC4718691.1"/>
    <property type="molecule type" value="Genomic_DNA"/>
</dbReference>
<gene>
    <name evidence="3" type="ORF">ACFO5I_02895</name>
</gene>
<comment type="caution">
    <text evidence="3">The sequence shown here is derived from an EMBL/GenBank/DDBJ whole genome shotgun (WGS) entry which is preliminary data.</text>
</comment>
<feature type="domain" description="YheO-like" evidence="1">
    <location>
        <begin position="6"/>
        <end position="117"/>
    </location>
</feature>
<proteinExistence type="predicted"/>
<organism evidence="3 4">
    <name type="scientific">Enterococcus lemanii</name>
    <dbReference type="NCBI Taxonomy" id="1159752"/>
    <lineage>
        <taxon>Bacteria</taxon>
        <taxon>Bacillati</taxon>
        <taxon>Bacillota</taxon>
        <taxon>Bacilli</taxon>
        <taxon>Lactobacillales</taxon>
        <taxon>Enterococcaceae</taxon>
        <taxon>Enterococcus</taxon>
    </lineage>
</organism>
<accession>A0ABV9MU58</accession>
<dbReference type="InterPro" id="IPR013559">
    <property type="entry name" value="YheO"/>
</dbReference>
<evidence type="ECO:0000259" key="1">
    <source>
        <dbReference type="Pfam" id="PF08348"/>
    </source>
</evidence>
<evidence type="ECO:0000313" key="4">
    <source>
        <dbReference type="Proteomes" id="UP001595969"/>
    </source>
</evidence>
<sequence>MNQENLKFYTALAKFLGKTLGTQYEVILHVLDSGNFHIAAIENSHVSGRSLNSPITGFALELIQSKKHLTQDYVLNYKAQTINGKSLKGSTFFIKGNNGRLEGMLCINQDTSRYEELAQDILALANLSSTAPATMQFTEEAATPDLVEILDDSIEGIVYSIVSPELLDQKILLSKELKVEIVRNLNEKGVFQIKGAVARVSEILNISEPSVYRYIKMVETKA</sequence>
<dbReference type="InterPro" id="IPR039445">
    <property type="entry name" value="DauR-like_HTH"/>
</dbReference>
<evidence type="ECO:0000259" key="2">
    <source>
        <dbReference type="Pfam" id="PF13309"/>
    </source>
</evidence>
<keyword evidence="4" id="KW-1185">Reference proteome</keyword>
<protein>
    <submittedName>
        <fullName evidence="3">Transcriptional regulator</fullName>
    </submittedName>
</protein>
<dbReference type="Pfam" id="PF08348">
    <property type="entry name" value="PAS_6"/>
    <property type="match status" value="1"/>
</dbReference>
<dbReference type="Pfam" id="PF13309">
    <property type="entry name" value="HTH_22"/>
    <property type="match status" value="1"/>
</dbReference>
<dbReference type="PANTHER" id="PTHR35568">
    <property type="entry name" value="TRANSCRIPTIONAL REGULATOR DAUR"/>
    <property type="match status" value="1"/>
</dbReference>
<dbReference type="RefSeq" id="WP_204654002.1">
    <property type="nucleotide sequence ID" value="NZ_JAFBFD010000017.1"/>
</dbReference>
<dbReference type="PANTHER" id="PTHR35568:SF1">
    <property type="entry name" value="TRANSCRIPTIONAL REGULATOR DAUR"/>
    <property type="match status" value="1"/>
</dbReference>